<dbReference type="InterPro" id="IPR006311">
    <property type="entry name" value="TAT_signal"/>
</dbReference>
<dbReference type="Pfam" id="PF00496">
    <property type="entry name" value="SBP_bac_5"/>
    <property type="match status" value="1"/>
</dbReference>
<keyword evidence="3" id="KW-0813">Transport</keyword>
<dbReference type="CDD" id="cd08503">
    <property type="entry name" value="PBP2_NikA_DppA_OppA_like_17"/>
    <property type="match status" value="1"/>
</dbReference>
<evidence type="ECO:0000313" key="7">
    <source>
        <dbReference type="EMBL" id="MEW9804846.1"/>
    </source>
</evidence>
<dbReference type="SUPFAM" id="SSF53850">
    <property type="entry name" value="Periplasmic binding protein-like II"/>
    <property type="match status" value="1"/>
</dbReference>
<keyword evidence="4" id="KW-0732">Signal</keyword>
<dbReference type="PANTHER" id="PTHR30290">
    <property type="entry name" value="PERIPLASMIC BINDING COMPONENT OF ABC TRANSPORTER"/>
    <property type="match status" value="1"/>
</dbReference>
<evidence type="ECO:0000256" key="1">
    <source>
        <dbReference type="ARBA" id="ARBA00004418"/>
    </source>
</evidence>
<evidence type="ECO:0000256" key="3">
    <source>
        <dbReference type="ARBA" id="ARBA00022448"/>
    </source>
</evidence>
<dbReference type="Gene3D" id="3.90.76.10">
    <property type="entry name" value="Dipeptide-binding Protein, Domain 1"/>
    <property type="match status" value="1"/>
</dbReference>
<gene>
    <name evidence="7" type="ORF">ABUE31_02450</name>
</gene>
<feature type="domain" description="Solute-binding protein family 5" evidence="6">
    <location>
        <begin position="109"/>
        <end position="452"/>
    </location>
</feature>
<dbReference type="RefSeq" id="WP_367721907.1">
    <property type="nucleotide sequence ID" value="NZ_JBFOCI010000001.1"/>
</dbReference>
<sequence>MSLYKSNGDRVPDHIRKMAEGVKAGNVDRREFLAMASVFGATTAMAYGMIGLAAPTPAMAQEPKKGGILKVAMWVKDPKDPRTADWSEIANAERQVIEPLVKYTKEYTFQPYLIESWDVNDDATEYTLHLRQGVAWNNGDTFNADDVIFNFTRWADKSAEGNSMPGRLGTIVDEASGKIRDGAVTKVDDNTVKISLTKPDIALIPSLCDYPALIVHRSFDETGANFVQNPIGTGPFELVSYDVGQKAVFKRRENGAWWNGEVYLDGVEFIDYGTDPSAMVSAYEAGEVHTNHETSADYVTILEGVGAITSEAVTASTIVARTNVTNKPYDDQKVRNALQFAVDNAVVLQLGYGNAGEPAENHHVAPIHPEYVALPKIARDPEKAKALMAEAGQADFEHDLITVDEDWHKNTGDAIAAQLRDAGIKVKRTVLPGSTFWNDWTKYPYSMTNWNMRPLGVQVVAIAYRTGEAWNEAAYSNPELDAAIGEALSIADAEKRKVVMEKIETILQSSGIIIQPYWRKLYNHSMPAVKNHSMHPTFEHDFGKVWLDEA</sequence>
<proteinExistence type="inferred from homology"/>
<feature type="transmembrane region" description="Helical" evidence="5">
    <location>
        <begin position="32"/>
        <end position="54"/>
    </location>
</feature>
<comment type="caution">
    <text evidence="7">The sequence shown here is derived from an EMBL/GenBank/DDBJ whole genome shotgun (WGS) entry which is preliminary data.</text>
</comment>
<dbReference type="InterPro" id="IPR030678">
    <property type="entry name" value="Peptide/Ni-bd"/>
</dbReference>
<dbReference type="PROSITE" id="PS51318">
    <property type="entry name" value="TAT"/>
    <property type="match status" value="1"/>
</dbReference>
<dbReference type="Gene3D" id="3.40.190.10">
    <property type="entry name" value="Periplasmic binding protein-like II"/>
    <property type="match status" value="1"/>
</dbReference>
<evidence type="ECO:0000256" key="4">
    <source>
        <dbReference type="ARBA" id="ARBA00022729"/>
    </source>
</evidence>
<keyword evidence="5" id="KW-0812">Transmembrane</keyword>
<accession>A0ABV3QUU0</accession>
<dbReference type="Gene3D" id="3.10.105.10">
    <property type="entry name" value="Dipeptide-binding Protein, Domain 3"/>
    <property type="match status" value="1"/>
</dbReference>
<evidence type="ECO:0000313" key="8">
    <source>
        <dbReference type="Proteomes" id="UP001556196"/>
    </source>
</evidence>
<dbReference type="InterPro" id="IPR039424">
    <property type="entry name" value="SBP_5"/>
</dbReference>
<dbReference type="InterPro" id="IPR000914">
    <property type="entry name" value="SBP_5_dom"/>
</dbReference>
<dbReference type="PANTHER" id="PTHR30290:SF9">
    <property type="entry name" value="OLIGOPEPTIDE-BINDING PROTEIN APPA"/>
    <property type="match status" value="1"/>
</dbReference>
<evidence type="ECO:0000259" key="6">
    <source>
        <dbReference type="Pfam" id="PF00496"/>
    </source>
</evidence>
<keyword evidence="5" id="KW-1133">Transmembrane helix</keyword>
<name>A0ABV3QUU0_9HYPH</name>
<comment type="subcellular location">
    <subcellularLocation>
        <location evidence="1">Periplasm</location>
    </subcellularLocation>
</comment>
<dbReference type="PIRSF" id="PIRSF002741">
    <property type="entry name" value="MppA"/>
    <property type="match status" value="1"/>
</dbReference>
<dbReference type="EMBL" id="JBFOCI010000001">
    <property type="protein sequence ID" value="MEW9804846.1"/>
    <property type="molecule type" value="Genomic_DNA"/>
</dbReference>
<evidence type="ECO:0000256" key="2">
    <source>
        <dbReference type="ARBA" id="ARBA00005695"/>
    </source>
</evidence>
<keyword evidence="5" id="KW-0472">Membrane</keyword>
<dbReference type="Proteomes" id="UP001556196">
    <property type="component" value="Unassembled WGS sequence"/>
</dbReference>
<comment type="similarity">
    <text evidence="2">Belongs to the bacterial solute-binding protein 5 family.</text>
</comment>
<evidence type="ECO:0000256" key="5">
    <source>
        <dbReference type="SAM" id="Phobius"/>
    </source>
</evidence>
<protein>
    <submittedName>
        <fullName evidence="7">ABC transporter substrate-binding protein</fullName>
    </submittedName>
</protein>
<organism evidence="7 8">
    <name type="scientific">Mesorhizobium marinum</name>
    <dbReference type="NCBI Taxonomy" id="3228790"/>
    <lineage>
        <taxon>Bacteria</taxon>
        <taxon>Pseudomonadati</taxon>
        <taxon>Pseudomonadota</taxon>
        <taxon>Alphaproteobacteria</taxon>
        <taxon>Hyphomicrobiales</taxon>
        <taxon>Phyllobacteriaceae</taxon>
        <taxon>Mesorhizobium</taxon>
    </lineage>
</organism>
<reference evidence="7 8" key="1">
    <citation type="submission" date="2024-06" db="EMBL/GenBank/DDBJ databases">
        <authorList>
            <person name="Tuo L."/>
        </authorList>
    </citation>
    <scope>NUCLEOTIDE SEQUENCE [LARGE SCALE GENOMIC DNA]</scope>
    <source>
        <strain evidence="7 8">ZMM04-5</strain>
    </source>
</reference>
<keyword evidence="8" id="KW-1185">Reference proteome</keyword>